<feature type="domain" description="Acyclic terpene utilisation N-terminal" evidence="2">
    <location>
        <begin position="1"/>
        <end position="110"/>
    </location>
</feature>
<keyword evidence="5" id="KW-1185">Reference proteome</keyword>
<dbReference type="PANTHER" id="PTHR47585">
    <property type="match status" value="1"/>
</dbReference>
<evidence type="ECO:0000313" key="4">
    <source>
        <dbReference type="EMBL" id="KAG4418256.1"/>
    </source>
</evidence>
<dbReference type="Proteomes" id="UP000664132">
    <property type="component" value="Unassembled WGS sequence"/>
</dbReference>
<name>A0A8H7W5E4_9HELO</name>
<dbReference type="InterPro" id="IPR010839">
    <property type="entry name" value="AtuA_N"/>
</dbReference>
<sequence>MSEANMTSLALKSSSNSSQPGEVAYERTFLSSLSPALANVVKYGIKVAVNAGGSDTYGLWKEVCEMVRRKGFEGKVNIAWIEGDDVLDVVREKLRESEVKGVEGKTSKWQRMRNAEIKEGRLKGWKVFDAWMESADVGDDVRAFLEEDRENERQGAENDIKDFENLCTGERLRDWAFKDEIIGAQAYLGGMGIAKAFREGADIVICGRVSDASPVIGAAAWWHGWEADDLEVLAQAFVAGHMIECSTYVCGGNFSGFRDLEGSGRGGYLNIGFPIAEIGKNGEVVITKQKGTGGIVSVDTCKAQLLYEIQGPWYFNSDVTAVLDDITFEQLSIDRVAVTGIKAQPPPPTTKVGITARGGFQAEVHYFLVGLDIAAKAEMLERQIRDALGDTRRFHVLNFTSNGTAADNPTDQNAATVDFRIFAQARDIKDISTDKFLRPVIDLIMSTYPGATFHLDIRQGFPKPVQEYYVALLPQSDIRQVVHMQDGKEFSIEAPSQTKVFPRQQPGEASTARSVNDFGETARGPLGWLVHARSGDKGSNANVGFWVRHQDEYDWLRLLLSADTMRELLAKEYNGKKIDRFELTNIWAVHFLLHDHLDRGVSCSSTYDFLAKNVAEFLRSRYVDLPKRFLNRGKL</sequence>
<feature type="domain" description="Acyclic terpene utilisation N-terminal" evidence="2">
    <location>
        <begin position="146"/>
        <end position="484"/>
    </location>
</feature>
<feature type="region of interest" description="Disordered" evidence="1">
    <location>
        <begin position="1"/>
        <end position="20"/>
    </location>
</feature>
<protein>
    <recommendedName>
        <fullName evidence="6">DUF1446-domain-containing protein</fullName>
    </recommendedName>
</protein>
<evidence type="ECO:0000256" key="1">
    <source>
        <dbReference type="SAM" id="MobiDB-lite"/>
    </source>
</evidence>
<dbReference type="PANTHER" id="PTHR47585:SF2">
    <property type="entry name" value="DUF1446 DOMAIN PROTEIN (AFU_ORTHOLOGUE AFUA_6G11420)"/>
    <property type="match status" value="1"/>
</dbReference>
<dbReference type="Pfam" id="PF23544">
    <property type="entry name" value="AtuA_ferredoxin"/>
    <property type="match status" value="1"/>
</dbReference>
<dbReference type="OrthoDB" id="10265871at2759"/>
<evidence type="ECO:0008006" key="6">
    <source>
        <dbReference type="Google" id="ProtNLM"/>
    </source>
</evidence>
<evidence type="ECO:0000259" key="3">
    <source>
        <dbReference type="Pfam" id="PF23544"/>
    </source>
</evidence>
<accession>A0A8H7W5E4</accession>
<evidence type="ECO:0000313" key="5">
    <source>
        <dbReference type="Proteomes" id="UP000664132"/>
    </source>
</evidence>
<gene>
    <name evidence="4" type="ORF">IFR04_008614</name>
</gene>
<feature type="domain" description="AtuA-like ferredoxin-fold" evidence="3">
    <location>
        <begin position="526"/>
        <end position="620"/>
    </location>
</feature>
<reference evidence="4" key="1">
    <citation type="submission" date="2021-02" db="EMBL/GenBank/DDBJ databases">
        <title>Genome sequence Cadophora malorum strain M34.</title>
        <authorList>
            <person name="Stefanovic E."/>
            <person name="Vu D."/>
            <person name="Scully C."/>
            <person name="Dijksterhuis J."/>
            <person name="Roader J."/>
            <person name="Houbraken J."/>
        </authorList>
    </citation>
    <scope>NUCLEOTIDE SEQUENCE</scope>
    <source>
        <strain evidence="4">M34</strain>
    </source>
</reference>
<dbReference type="AlphaFoldDB" id="A0A8H7W5E4"/>
<dbReference type="Pfam" id="PF07287">
    <property type="entry name" value="AtuA"/>
    <property type="match status" value="2"/>
</dbReference>
<dbReference type="EMBL" id="JAFJYH010000133">
    <property type="protein sequence ID" value="KAG4418256.1"/>
    <property type="molecule type" value="Genomic_DNA"/>
</dbReference>
<evidence type="ECO:0000259" key="2">
    <source>
        <dbReference type="Pfam" id="PF07287"/>
    </source>
</evidence>
<dbReference type="InterPro" id="IPR056362">
    <property type="entry name" value="AtuA-like_ferredoxin_dom"/>
</dbReference>
<proteinExistence type="predicted"/>
<organism evidence="4 5">
    <name type="scientific">Cadophora malorum</name>
    <dbReference type="NCBI Taxonomy" id="108018"/>
    <lineage>
        <taxon>Eukaryota</taxon>
        <taxon>Fungi</taxon>
        <taxon>Dikarya</taxon>
        <taxon>Ascomycota</taxon>
        <taxon>Pezizomycotina</taxon>
        <taxon>Leotiomycetes</taxon>
        <taxon>Helotiales</taxon>
        <taxon>Ploettnerulaceae</taxon>
        <taxon>Cadophora</taxon>
    </lineage>
</organism>
<comment type="caution">
    <text evidence="4">The sequence shown here is derived from an EMBL/GenBank/DDBJ whole genome shotgun (WGS) entry which is preliminary data.</text>
</comment>
<feature type="compositionally biased region" description="Polar residues" evidence="1">
    <location>
        <begin position="1"/>
        <end position="12"/>
    </location>
</feature>